<keyword evidence="3" id="KW-0010">Activator</keyword>
<keyword evidence="4" id="KW-0804">Transcription</keyword>
<evidence type="ECO:0000256" key="1">
    <source>
        <dbReference type="ARBA" id="ARBA00023015"/>
    </source>
</evidence>
<evidence type="ECO:0000259" key="5">
    <source>
        <dbReference type="PROSITE" id="PS01124"/>
    </source>
</evidence>
<dbReference type="GO" id="GO:0043565">
    <property type="term" value="F:sequence-specific DNA binding"/>
    <property type="evidence" value="ECO:0007669"/>
    <property type="project" value="InterPro"/>
</dbReference>
<dbReference type="PROSITE" id="PS01124">
    <property type="entry name" value="HTH_ARAC_FAMILY_2"/>
    <property type="match status" value="1"/>
</dbReference>
<dbReference type="PROSITE" id="PS00041">
    <property type="entry name" value="HTH_ARAC_FAMILY_1"/>
    <property type="match status" value="1"/>
</dbReference>
<sequence length="285" mass="31571">MKAKSKGSRLKVWRPQQVGLELMRGVSASYSTPRHFHQELEIAVVQKGSPWEFHYRGAKHIVSPGCFTLTQPGEAHTAHVAGEISCTYYGLRVDSALIENAATEVIGKQKGLPFFVPAVVTNKHLNKLVLDLHIALEKASASLLEQQSLVLGTLAQLILQCAENSPVLQPVGAENQSVKRLRDYLEDNYAENISLEQLAQIANLSPFHLNRAFSKEVGLPPHAYQTQVRIARARTMLTNGWSIGQVAVETGFTSQSHFGWHFKRLIGVTPGQYLKDSKNLIDRDG</sequence>
<dbReference type="InterPro" id="IPR037923">
    <property type="entry name" value="HTH-like"/>
</dbReference>
<dbReference type="InterPro" id="IPR020449">
    <property type="entry name" value="Tscrpt_reg_AraC-type_HTH"/>
</dbReference>
<dbReference type="EMBL" id="JACXAE010000069">
    <property type="protein sequence ID" value="MBD2774344.1"/>
    <property type="molecule type" value="Genomic_DNA"/>
</dbReference>
<dbReference type="Gene3D" id="2.60.120.10">
    <property type="entry name" value="Jelly Rolls"/>
    <property type="match status" value="1"/>
</dbReference>
<dbReference type="AlphaFoldDB" id="A0A8J7C6H8"/>
<evidence type="ECO:0000256" key="4">
    <source>
        <dbReference type="ARBA" id="ARBA00023163"/>
    </source>
</evidence>
<proteinExistence type="predicted"/>
<dbReference type="Pfam" id="PF02311">
    <property type="entry name" value="AraC_binding"/>
    <property type="match status" value="1"/>
</dbReference>
<dbReference type="InterPro" id="IPR009057">
    <property type="entry name" value="Homeodomain-like_sf"/>
</dbReference>
<dbReference type="SUPFAM" id="SSF46689">
    <property type="entry name" value="Homeodomain-like"/>
    <property type="match status" value="2"/>
</dbReference>
<dbReference type="InterPro" id="IPR050204">
    <property type="entry name" value="AraC_XylS_family_regulators"/>
</dbReference>
<evidence type="ECO:0000256" key="2">
    <source>
        <dbReference type="ARBA" id="ARBA00023125"/>
    </source>
</evidence>
<reference evidence="6" key="1">
    <citation type="submission" date="2020-09" db="EMBL/GenBank/DDBJ databases">
        <title>Iningainema tapete sp. nov. (Scytonemataceae, Cyanobacteria) from greenhouses in central Florida (USA) produces two types of nodularin with biosynthetic potential for microcystin-LR and anabaenopeptins.</title>
        <authorList>
            <person name="Berthold D.E."/>
            <person name="Lefler F.W."/>
            <person name="Huang I.-S."/>
            <person name="Abdulla H."/>
            <person name="Zimba P.V."/>
            <person name="Laughinghouse H.D. IV."/>
        </authorList>
    </citation>
    <scope>NUCLEOTIDE SEQUENCE</scope>
    <source>
        <strain evidence="6">BLCCT55</strain>
    </source>
</reference>
<organism evidence="6 7">
    <name type="scientific">Iningainema tapete BLCC-T55</name>
    <dbReference type="NCBI Taxonomy" id="2748662"/>
    <lineage>
        <taxon>Bacteria</taxon>
        <taxon>Bacillati</taxon>
        <taxon>Cyanobacteriota</taxon>
        <taxon>Cyanophyceae</taxon>
        <taxon>Nostocales</taxon>
        <taxon>Scytonemataceae</taxon>
        <taxon>Iningainema tapete</taxon>
    </lineage>
</organism>
<dbReference type="Proteomes" id="UP000629098">
    <property type="component" value="Unassembled WGS sequence"/>
</dbReference>
<dbReference type="Gene3D" id="1.10.10.60">
    <property type="entry name" value="Homeodomain-like"/>
    <property type="match status" value="2"/>
</dbReference>
<dbReference type="InterPro" id="IPR003313">
    <property type="entry name" value="AraC-bd"/>
</dbReference>
<keyword evidence="7" id="KW-1185">Reference proteome</keyword>
<evidence type="ECO:0000313" key="7">
    <source>
        <dbReference type="Proteomes" id="UP000629098"/>
    </source>
</evidence>
<protein>
    <submittedName>
        <fullName evidence="6">AraC family transcriptional regulator</fullName>
    </submittedName>
</protein>
<dbReference type="SUPFAM" id="SSF51215">
    <property type="entry name" value="Regulatory protein AraC"/>
    <property type="match status" value="1"/>
</dbReference>
<dbReference type="InterPro" id="IPR018060">
    <property type="entry name" value="HTH_AraC"/>
</dbReference>
<dbReference type="Pfam" id="PF12833">
    <property type="entry name" value="HTH_18"/>
    <property type="match status" value="1"/>
</dbReference>
<dbReference type="InterPro" id="IPR014710">
    <property type="entry name" value="RmlC-like_jellyroll"/>
</dbReference>
<dbReference type="PRINTS" id="PR00032">
    <property type="entry name" value="HTHARAC"/>
</dbReference>
<dbReference type="PANTHER" id="PTHR46796:SF2">
    <property type="entry name" value="TRANSCRIPTIONAL REGULATORY PROTEIN"/>
    <property type="match status" value="1"/>
</dbReference>
<comment type="caution">
    <text evidence="6">The sequence shown here is derived from an EMBL/GenBank/DDBJ whole genome shotgun (WGS) entry which is preliminary data.</text>
</comment>
<dbReference type="PANTHER" id="PTHR46796">
    <property type="entry name" value="HTH-TYPE TRANSCRIPTIONAL ACTIVATOR RHAS-RELATED"/>
    <property type="match status" value="1"/>
</dbReference>
<accession>A0A8J7C6H8</accession>
<dbReference type="RefSeq" id="WP_190831219.1">
    <property type="nucleotide sequence ID" value="NZ_CAWPPI010000069.1"/>
</dbReference>
<dbReference type="GO" id="GO:0003700">
    <property type="term" value="F:DNA-binding transcription factor activity"/>
    <property type="evidence" value="ECO:0007669"/>
    <property type="project" value="InterPro"/>
</dbReference>
<evidence type="ECO:0000313" key="6">
    <source>
        <dbReference type="EMBL" id="MBD2774344.1"/>
    </source>
</evidence>
<feature type="domain" description="HTH araC/xylS-type" evidence="5">
    <location>
        <begin position="179"/>
        <end position="276"/>
    </location>
</feature>
<gene>
    <name evidence="6" type="ORF">ICL16_20275</name>
</gene>
<name>A0A8J7C6H8_9CYAN</name>
<keyword evidence="2" id="KW-0238">DNA-binding</keyword>
<dbReference type="SMART" id="SM00342">
    <property type="entry name" value="HTH_ARAC"/>
    <property type="match status" value="1"/>
</dbReference>
<keyword evidence="1" id="KW-0805">Transcription regulation</keyword>
<dbReference type="InterPro" id="IPR018062">
    <property type="entry name" value="HTH_AraC-typ_CS"/>
</dbReference>
<evidence type="ECO:0000256" key="3">
    <source>
        <dbReference type="ARBA" id="ARBA00023159"/>
    </source>
</evidence>